<dbReference type="EMBL" id="BGPR01025043">
    <property type="protein sequence ID" value="GBN93627.1"/>
    <property type="molecule type" value="Genomic_DNA"/>
</dbReference>
<evidence type="ECO:0000313" key="5">
    <source>
        <dbReference type="EMBL" id="GBN99770.1"/>
    </source>
</evidence>
<feature type="region of interest" description="Disordered" evidence="1">
    <location>
        <begin position="63"/>
        <end position="88"/>
    </location>
</feature>
<dbReference type="EMBL" id="BGPR01028552">
    <property type="protein sequence ID" value="GBN99770.1"/>
    <property type="molecule type" value="Genomic_DNA"/>
</dbReference>
<dbReference type="EMBL" id="BGPR01028553">
    <property type="protein sequence ID" value="GBN99772.1"/>
    <property type="molecule type" value="Genomic_DNA"/>
</dbReference>
<evidence type="ECO:0000313" key="6">
    <source>
        <dbReference type="EMBL" id="GBN99772.1"/>
    </source>
</evidence>
<gene>
    <name evidence="5" type="ORF">AVEN_124428_1</name>
    <name evidence="3" type="ORF">AVEN_185770_1</name>
    <name evidence="6" type="ORF">AVEN_47254_1</name>
    <name evidence="4" type="ORF">AVEN_79815_1</name>
</gene>
<feature type="compositionally biased region" description="Basic residues" evidence="1">
    <location>
        <begin position="66"/>
        <end position="77"/>
    </location>
</feature>
<accession>A0A4Y2SZD6</accession>
<feature type="transmembrane region" description="Helical" evidence="2">
    <location>
        <begin position="38"/>
        <end position="56"/>
    </location>
</feature>
<dbReference type="Proteomes" id="UP000499080">
    <property type="component" value="Unassembled WGS sequence"/>
</dbReference>
<sequence>MWEGQTPSRWCGEGLVLKLLHVKSYVGVKRPLASVVKVLYWACCTFIHMQGVFFFLTHGGRPTRQGVRHYKGRRGKRANYSPGRNKRA</sequence>
<dbReference type="EMBL" id="BGPR01015585">
    <property type="protein sequence ID" value="GBN69834.1"/>
    <property type="molecule type" value="Genomic_DNA"/>
</dbReference>
<protein>
    <submittedName>
        <fullName evidence="4">Uncharacterized protein</fullName>
    </submittedName>
</protein>
<keyword evidence="2" id="KW-1133">Transmembrane helix</keyword>
<reference evidence="4 7" key="1">
    <citation type="journal article" date="2019" name="Sci. Rep.">
        <title>Orb-weaving spider Araneus ventricosus genome elucidates the spidroin gene catalogue.</title>
        <authorList>
            <person name="Kono N."/>
            <person name="Nakamura H."/>
            <person name="Ohtoshi R."/>
            <person name="Moran D.A.P."/>
            <person name="Shinohara A."/>
            <person name="Yoshida Y."/>
            <person name="Fujiwara M."/>
            <person name="Mori M."/>
            <person name="Tomita M."/>
            <person name="Arakawa K."/>
        </authorList>
    </citation>
    <scope>NUCLEOTIDE SEQUENCE [LARGE SCALE GENOMIC DNA]</scope>
</reference>
<organism evidence="4 7">
    <name type="scientific">Araneus ventricosus</name>
    <name type="common">Orbweaver spider</name>
    <name type="synonym">Epeira ventricosa</name>
    <dbReference type="NCBI Taxonomy" id="182803"/>
    <lineage>
        <taxon>Eukaryota</taxon>
        <taxon>Metazoa</taxon>
        <taxon>Ecdysozoa</taxon>
        <taxon>Arthropoda</taxon>
        <taxon>Chelicerata</taxon>
        <taxon>Arachnida</taxon>
        <taxon>Araneae</taxon>
        <taxon>Araneomorphae</taxon>
        <taxon>Entelegynae</taxon>
        <taxon>Araneoidea</taxon>
        <taxon>Araneidae</taxon>
        <taxon>Araneus</taxon>
    </lineage>
</organism>
<comment type="caution">
    <text evidence="4">The sequence shown here is derived from an EMBL/GenBank/DDBJ whole genome shotgun (WGS) entry which is preliminary data.</text>
</comment>
<name>A0A4Y2SZD6_ARAVE</name>
<evidence type="ECO:0000256" key="1">
    <source>
        <dbReference type="SAM" id="MobiDB-lite"/>
    </source>
</evidence>
<evidence type="ECO:0000313" key="7">
    <source>
        <dbReference type="Proteomes" id="UP000499080"/>
    </source>
</evidence>
<keyword evidence="2" id="KW-0812">Transmembrane</keyword>
<dbReference type="AlphaFoldDB" id="A0A4Y2SZD6"/>
<keyword evidence="2" id="KW-0472">Membrane</keyword>
<evidence type="ECO:0000313" key="3">
    <source>
        <dbReference type="EMBL" id="GBN69834.1"/>
    </source>
</evidence>
<evidence type="ECO:0000256" key="2">
    <source>
        <dbReference type="SAM" id="Phobius"/>
    </source>
</evidence>
<proteinExistence type="predicted"/>
<evidence type="ECO:0000313" key="4">
    <source>
        <dbReference type="EMBL" id="GBN93627.1"/>
    </source>
</evidence>
<keyword evidence="7" id="KW-1185">Reference proteome</keyword>